<feature type="compositionally biased region" description="Polar residues" evidence="1">
    <location>
        <begin position="1"/>
        <end position="10"/>
    </location>
</feature>
<dbReference type="Gene3D" id="1.10.10.880">
    <property type="entry name" value="Anti sigma-E protein RseA, N-terminal domain"/>
    <property type="match status" value="1"/>
</dbReference>
<dbReference type="GO" id="GO:0016989">
    <property type="term" value="F:sigma factor antagonist activity"/>
    <property type="evidence" value="ECO:0007669"/>
    <property type="project" value="InterPro"/>
</dbReference>
<dbReference type="EMBL" id="FWPT01000012">
    <property type="protein sequence ID" value="SMA50448.1"/>
    <property type="molecule type" value="Genomic_DNA"/>
</dbReference>
<dbReference type="Pfam" id="PF03872">
    <property type="entry name" value="RseA_N"/>
    <property type="match status" value="1"/>
</dbReference>
<dbReference type="InterPro" id="IPR005572">
    <property type="entry name" value="Anti-sigma_E_RseA_N"/>
</dbReference>
<dbReference type="CDD" id="cd16328">
    <property type="entry name" value="RseA_N"/>
    <property type="match status" value="1"/>
</dbReference>
<dbReference type="OrthoDB" id="5734981at2"/>
<proteinExistence type="predicted"/>
<organism evidence="3 4">
    <name type="scientific">Parendozoicomonas haliclonae</name>
    <dbReference type="NCBI Taxonomy" id="1960125"/>
    <lineage>
        <taxon>Bacteria</taxon>
        <taxon>Pseudomonadati</taxon>
        <taxon>Pseudomonadota</taxon>
        <taxon>Gammaproteobacteria</taxon>
        <taxon>Oceanospirillales</taxon>
        <taxon>Endozoicomonadaceae</taxon>
        <taxon>Parendozoicomonas</taxon>
    </lineage>
</organism>
<evidence type="ECO:0000313" key="3">
    <source>
        <dbReference type="EMBL" id="SMA50448.1"/>
    </source>
</evidence>
<dbReference type="AlphaFoldDB" id="A0A1X7AQS3"/>
<evidence type="ECO:0000313" key="4">
    <source>
        <dbReference type="Proteomes" id="UP000196573"/>
    </source>
</evidence>
<protein>
    <submittedName>
        <fullName evidence="3">Sigma factor AlgU negative regulatory protein</fullName>
    </submittedName>
</protein>
<keyword evidence="4" id="KW-1185">Reference proteome</keyword>
<sequence length="238" mass="25116">MSDTSNNKPDSGSRQDHLRESLSALMDGEANELEMHRILDRLGSDEELRSAAVSYQRIGAAVRQEQNAFSGIDLSASIRDAIAGEPTPVLESEASEQKQAANRQGWFANLGRLAVAASVAAATVVGVQSWQLANRGDAGAPSTELATIVEPVSVPSVGLPSGNLPSSDMFGARGLQAGFGTEQNSMTPEQMSRARGYADQVAQARFRAYMMEHAEQASAYGGSIVPLVRATSYGSAGR</sequence>
<evidence type="ECO:0000259" key="2">
    <source>
        <dbReference type="Pfam" id="PF03872"/>
    </source>
</evidence>
<dbReference type="RefSeq" id="WP_087112881.1">
    <property type="nucleotide sequence ID" value="NZ_CBCSCN010000005.1"/>
</dbReference>
<dbReference type="Proteomes" id="UP000196573">
    <property type="component" value="Unassembled WGS sequence"/>
</dbReference>
<accession>A0A1X7AQS3</accession>
<dbReference type="SUPFAM" id="SSF89069">
    <property type="entry name" value="N-terminal, cytoplasmic domain of anti-sigmaE factor RseA"/>
    <property type="match status" value="1"/>
</dbReference>
<gene>
    <name evidence="3" type="primary">mucA</name>
    <name evidence="3" type="ORF">EHSB41UT_04246</name>
</gene>
<feature type="domain" description="Anti sigma-E protein RseA N-terminal" evidence="2">
    <location>
        <begin position="19"/>
        <end position="101"/>
    </location>
</feature>
<dbReference type="InterPro" id="IPR052383">
    <property type="entry name" value="Anti-sigma-E_RseA-like"/>
</dbReference>
<name>A0A1X7AQS3_9GAMM</name>
<evidence type="ECO:0000256" key="1">
    <source>
        <dbReference type="SAM" id="MobiDB-lite"/>
    </source>
</evidence>
<dbReference type="PANTHER" id="PTHR38104">
    <property type="match status" value="1"/>
</dbReference>
<dbReference type="PANTHER" id="PTHR38104:SF1">
    <property type="entry name" value="ANTI-SIGMA-E FACTOR RSEA"/>
    <property type="match status" value="1"/>
</dbReference>
<feature type="region of interest" description="Disordered" evidence="1">
    <location>
        <begin position="1"/>
        <end position="20"/>
    </location>
</feature>
<reference evidence="3 4" key="1">
    <citation type="submission" date="2017-03" db="EMBL/GenBank/DDBJ databases">
        <authorList>
            <person name="Afonso C.L."/>
            <person name="Miller P.J."/>
            <person name="Scott M.A."/>
            <person name="Spackman E."/>
            <person name="Goraichik I."/>
            <person name="Dimitrov K.M."/>
            <person name="Suarez D.L."/>
            <person name="Swayne D.E."/>
        </authorList>
    </citation>
    <scope>NUCLEOTIDE SEQUENCE [LARGE SCALE GENOMIC DNA]</scope>
    <source>
        <strain evidence="3">SB41UT1</strain>
    </source>
</reference>
<feature type="compositionally biased region" description="Basic and acidic residues" evidence="1">
    <location>
        <begin position="11"/>
        <end position="20"/>
    </location>
</feature>
<dbReference type="InterPro" id="IPR036147">
    <property type="entry name" value="Anti-sigma_E_RseA_N_sf"/>
</dbReference>